<dbReference type="SUPFAM" id="SSF64288">
    <property type="entry name" value="Chorismate lyase-like"/>
    <property type="match status" value="1"/>
</dbReference>
<name>N0CPT5_STRMI</name>
<reference evidence="2 3" key="1">
    <citation type="submission" date="2013-04" db="EMBL/GenBank/DDBJ databases">
        <title>Complete genome sequence of Streptomyces fulvissimus.</title>
        <authorList>
            <person name="Myronovskyi M."/>
            <person name="Tokovenko B."/>
            <person name="Manderscheid N."/>
            <person name="Petzke L."/>
            <person name="Luzhetskyy A."/>
        </authorList>
    </citation>
    <scope>NUCLEOTIDE SEQUENCE [LARGE SCALE GENOMIC DNA]</scope>
    <source>
        <strain evidence="2 3">DSM 40593</strain>
    </source>
</reference>
<feature type="domain" description="UbiC transcription regulator-associated" evidence="1">
    <location>
        <begin position="40"/>
        <end position="181"/>
    </location>
</feature>
<dbReference type="PATRIC" id="fig|1303692.3.peg.2728"/>
<dbReference type="KEGG" id="sfi:SFUL_2712"/>
<evidence type="ECO:0000313" key="3">
    <source>
        <dbReference type="Proteomes" id="UP000013304"/>
    </source>
</evidence>
<dbReference type="PANTHER" id="PTHR44846">
    <property type="entry name" value="MANNOSYL-D-GLYCERATE TRANSPORT/METABOLISM SYSTEM REPRESSOR MNGR-RELATED"/>
    <property type="match status" value="1"/>
</dbReference>
<dbReference type="GO" id="GO:0045892">
    <property type="term" value="P:negative regulation of DNA-templated transcription"/>
    <property type="evidence" value="ECO:0007669"/>
    <property type="project" value="TreeGrafter"/>
</dbReference>
<organism evidence="2 3">
    <name type="scientific">Streptomyces microflavus DSM 40593</name>
    <dbReference type="NCBI Taxonomy" id="1303692"/>
    <lineage>
        <taxon>Bacteria</taxon>
        <taxon>Bacillati</taxon>
        <taxon>Actinomycetota</taxon>
        <taxon>Actinomycetes</taxon>
        <taxon>Kitasatosporales</taxon>
        <taxon>Streptomycetaceae</taxon>
        <taxon>Streptomyces</taxon>
    </lineage>
</organism>
<dbReference type="eggNOG" id="COG2188">
    <property type="taxonomic scope" value="Bacteria"/>
</dbReference>
<gene>
    <name evidence="2" type="ORF">SFUL_2712</name>
</gene>
<accession>N0CPT5</accession>
<evidence type="ECO:0000313" key="2">
    <source>
        <dbReference type="EMBL" id="AGK77655.1"/>
    </source>
</evidence>
<dbReference type="InterPro" id="IPR028978">
    <property type="entry name" value="Chorismate_lyase_/UTRA_dom_sf"/>
</dbReference>
<proteinExistence type="predicted"/>
<protein>
    <submittedName>
        <fullName evidence="2">GntR family regulatory protein</fullName>
    </submittedName>
</protein>
<dbReference type="GO" id="GO:0003677">
    <property type="term" value="F:DNA binding"/>
    <property type="evidence" value="ECO:0007669"/>
    <property type="project" value="InterPro"/>
</dbReference>
<dbReference type="InterPro" id="IPR050679">
    <property type="entry name" value="Bact_HTH_transcr_reg"/>
</dbReference>
<dbReference type="PANTHER" id="PTHR44846:SF17">
    <property type="entry name" value="GNTR-FAMILY TRANSCRIPTIONAL REGULATOR"/>
    <property type="match status" value="1"/>
</dbReference>
<dbReference type="InterPro" id="IPR011663">
    <property type="entry name" value="UTRA"/>
</dbReference>
<dbReference type="SMART" id="SM00866">
    <property type="entry name" value="UTRA"/>
    <property type="match status" value="1"/>
</dbReference>
<dbReference type="Pfam" id="PF07702">
    <property type="entry name" value="UTRA"/>
    <property type="match status" value="1"/>
</dbReference>
<dbReference type="HOGENOM" id="CLU_063236_8_4_11"/>
<dbReference type="Proteomes" id="UP000013304">
    <property type="component" value="Chromosome"/>
</dbReference>
<dbReference type="AlphaFoldDB" id="N0CPT5"/>
<evidence type="ECO:0000259" key="1">
    <source>
        <dbReference type="SMART" id="SM00866"/>
    </source>
</evidence>
<sequence length="189" mass="20279">MSVLKEEKAMGEGEMISESARYLAPSVQGGGDAWGAETAAAGRRGTQKIVRAGEVVAPGRVADLLAVERGGQVVERRRIMYLDGEPCELTDTYYPVEIARGTGLAATARIRGGAVRLLAELGHVGVRAQEDVVARMPSGSERAALSLKDAEPVLELTRLTLDAEGRPIQVDVMIMPPRGQKLRYEIRIG</sequence>
<dbReference type="EMBL" id="CP005080">
    <property type="protein sequence ID" value="AGK77655.1"/>
    <property type="molecule type" value="Genomic_DNA"/>
</dbReference>
<dbReference type="Gene3D" id="3.40.1410.10">
    <property type="entry name" value="Chorismate lyase-like"/>
    <property type="match status" value="1"/>
</dbReference>